<organism evidence="2">
    <name type="scientific">Raoultella ornithinolytica</name>
    <name type="common">Klebsiella ornithinolytica</name>
    <dbReference type="NCBI Taxonomy" id="54291"/>
    <lineage>
        <taxon>Bacteria</taxon>
        <taxon>Pseudomonadati</taxon>
        <taxon>Pseudomonadota</taxon>
        <taxon>Gammaproteobacteria</taxon>
        <taxon>Enterobacterales</taxon>
        <taxon>Enterobacteriaceae</taxon>
        <taxon>Klebsiella/Raoultella group</taxon>
        <taxon>Raoultella</taxon>
    </lineage>
</organism>
<evidence type="ECO:0000256" key="1">
    <source>
        <dbReference type="SAM" id="Phobius"/>
    </source>
</evidence>
<protein>
    <submittedName>
        <fullName evidence="2">Uncharacterized protein</fullName>
    </submittedName>
</protein>
<geneLocation type="plasmid" evidence="2">
    <name>p104922-FII</name>
</geneLocation>
<keyword evidence="2" id="KW-0614">Plasmid</keyword>
<keyword evidence="1" id="KW-0472">Membrane</keyword>
<evidence type="ECO:0000313" key="2">
    <source>
        <dbReference type="EMBL" id="QNL32246.1"/>
    </source>
</evidence>
<reference evidence="2" key="1">
    <citation type="submission" date="2020-02" db="EMBL/GenBank/DDBJ databases">
        <authorList>
            <person name="Zhou D."/>
        </authorList>
    </citation>
    <scope>NUCLEOTIDE SEQUENCE</scope>
    <source>
        <strain evidence="2">193104922</strain>
        <plasmid evidence="2">p104922-FII</plasmid>
    </source>
</reference>
<accession>A0A7G9A667</accession>
<keyword evidence="1" id="KW-1133">Transmembrane helix</keyword>
<name>A0A7G9A667_RAOOR</name>
<feature type="transmembrane region" description="Helical" evidence="1">
    <location>
        <begin position="20"/>
        <end position="49"/>
    </location>
</feature>
<keyword evidence="1" id="KW-0812">Transmembrane</keyword>
<dbReference type="EMBL" id="MT062911">
    <property type="protein sequence ID" value="QNL32246.1"/>
    <property type="molecule type" value="Genomic_DNA"/>
</dbReference>
<proteinExistence type="predicted"/>
<dbReference type="AlphaFoldDB" id="A0A7G9A667"/>
<sequence>MDGSNKFIPLPIIAQLNVGIFIPFVTSLFYCSMTLISCGIPITTIYCIIKLNKFLLKLWNTKVKPHIYQCSFPWI</sequence>